<evidence type="ECO:0000313" key="2">
    <source>
        <dbReference type="EMBL" id="GFO23947.1"/>
    </source>
</evidence>
<protein>
    <submittedName>
        <fullName evidence="2">Uncharacterized protein</fullName>
    </submittedName>
</protein>
<reference evidence="2 3" key="1">
    <citation type="journal article" date="2021" name="Elife">
        <title>Chloroplast acquisition without the gene transfer in kleptoplastic sea slugs, Plakobranchus ocellatus.</title>
        <authorList>
            <person name="Maeda T."/>
            <person name="Takahashi S."/>
            <person name="Yoshida T."/>
            <person name="Shimamura S."/>
            <person name="Takaki Y."/>
            <person name="Nagai Y."/>
            <person name="Toyoda A."/>
            <person name="Suzuki Y."/>
            <person name="Arimoto A."/>
            <person name="Ishii H."/>
            <person name="Satoh N."/>
            <person name="Nishiyama T."/>
            <person name="Hasebe M."/>
            <person name="Maruyama T."/>
            <person name="Minagawa J."/>
            <person name="Obokata J."/>
            <person name="Shigenobu S."/>
        </authorList>
    </citation>
    <scope>NUCLEOTIDE SEQUENCE [LARGE SCALE GENOMIC DNA]</scope>
</reference>
<keyword evidence="3" id="KW-1185">Reference proteome</keyword>
<dbReference type="Proteomes" id="UP000735302">
    <property type="component" value="Unassembled WGS sequence"/>
</dbReference>
<evidence type="ECO:0000256" key="1">
    <source>
        <dbReference type="SAM" id="MobiDB-lite"/>
    </source>
</evidence>
<evidence type="ECO:0000313" key="3">
    <source>
        <dbReference type="Proteomes" id="UP000735302"/>
    </source>
</evidence>
<dbReference type="AlphaFoldDB" id="A0AAV4BXT1"/>
<sequence length="77" mass="8881">MTWARYRKDKKEPNEEKSKLRPSWKKLDNPESRSVSWGESRLLYSPPLGAISCLSWNRKHSSNGVALGILSSLHDNR</sequence>
<comment type="caution">
    <text evidence="2">The sequence shown here is derived from an EMBL/GenBank/DDBJ whole genome shotgun (WGS) entry which is preliminary data.</text>
</comment>
<accession>A0AAV4BXT1</accession>
<proteinExistence type="predicted"/>
<organism evidence="2 3">
    <name type="scientific">Plakobranchus ocellatus</name>
    <dbReference type="NCBI Taxonomy" id="259542"/>
    <lineage>
        <taxon>Eukaryota</taxon>
        <taxon>Metazoa</taxon>
        <taxon>Spiralia</taxon>
        <taxon>Lophotrochozoa</taxon>
        <taxon>Mollusca</taxon>
        <taxon>Gastropoda</taxon>
        <taxon>Heterobranchia</taxon>
        <taxon>Euthyneura</taxon>
        <taxon>Panpulmonata</taxon>
        <taxon>Sacoglossa</taxon>
        <taxon>Placobranchoidea</taxon>
        <taxon>Plakobranchidae</taxon>
        <taxon>Plakobranchus</taxon>
    </lineage>
</organism>
<dbReference type="EMBL" id="BLXT01005558">
    <property type="protein sequence ID" value="GFO23947.1"/>
    <property type="molecule type" value="Genomic_DNA"/>
</dbReference>
<feature type="compositionally biased region" description="Basic and acidic residues" evidence="1">
    <location>
        <begin position="9"/>
        <end position="31"/>
    </location>
</feature>
<feature type="region of interest" description="Disordered" evidence="1">
    <location>
        <begin position="1"/>
        <end position="37"/>
    </location>
</feature>
<gene>
    <name evidence="2" type="ORF">PoB_005045200</name>
</gene>
<name>A0AAV4BXT1_9GAST</name>